<reference evidence="2 3" key="1">
    <citation type="submission" date="2020-01" db="EMBL/GenBank/DDBJ databases">
        <title>Genomes of bacteria type strains.</title>
        <authorList>
            <person name="Chen J."/>
            <person name="Zhu S."/>
            <person name="Chen J."/>
        </authorList>
    </citation>
    <scope>NUCLEOTIDE SEQUENCE [LARGE SCALE GENOMIC DNA]</scope>
    <source>
        <strain evidence="2 3">KCTC 52919</strain>
    </source>
</reference>
<protein>
    <submittedName>
        <fullName evidence="2">Metallophosphoesterase</fullName>
    </submittedName>
</protein>
<dbReference type="InterPro" id="IPR029052">
    <property type="entry name" value="Metallo-depent_PP-like"/>
</dbReference>
<organism evidence="2 3">
    <name type="scientific">Aurantimonas aggregata</name>
    <dbReference type="NCBI Taxonomy" id="2047720"/>
    <lineage>
        <taxon>Bacteria</taxon>
        <taxon>Pseudomonadati</taxon>
        <taxon>Pseudomonadota</taxon>
        <taxon>Alphaproteobacteria</taxon>
        <taxon>Hyphomicrobiales</taxon>
        <taxon>Aurantimonadaceae</taxon>
        <taxon>Aurantimonas</taxon>
    </lineage>
</organism>
<comment type="caution">
    <text evidence="2">The sequence shown here is derived from an EMBL/GenBank/DDBJ whole genome shotgun (WGS) entry which is preliminary data.</text>
</comment>
<dbReference type="SUPFAM" id="SSF56300">
    <property type="entry name" value="Metallo-dependent phosphatases"/>
    <property type="match status" value="1"/>
</dbReference>
<evidence type="ECO:0000313" key="3">
    <source>
        <dbReference type="Proteomes" id="UP000476332"/>
    </source>
</evidence>
<dbReference type="PANTHER" id="PTHR36492">
    <property type="match status" value="1"/>
</dbReference>
<dbReference type="InterPro" id="IPR004843">
    <property type="entry name" value="Calcineurin-like_PHP"/>
</dbReference>
<dbReference type="Gene3D" id="3.60.21.10">
    <property type="match status" value="1"/>
</dbReference>
<dbReference type="RefSeq" id="WP_163045711.1">
    <property type="nucleotide sequence ID" value="NZ_JAAAMJ010000021.1"/>
</dbReference>
<dbReference type="EMBL" id="JAAAMJ010000021">
    <property type="protein sequence ID" value="NDV88860.1"/>
    <property type="molecule type" value="Genomic_DNA"/>
</dbReference>
<sequence>MKLYAVADLHLGHPANREAIHAIEARPNDWLILAGDVGETERHLDLAIDALQDKFRQLVWVPGNHELWAVASHGTPLKGEARYARFVQRCRERGVLTPEDDYPVIAVDGTLVRIVPMFLLYDYSFRPAHVALESAVAWAREAGLRCADESLLLATPHASRGDWCAARVAATGARLDGLDAAIPNILVNHWPLREELARLPRIPRFSIWCGTTRTQDWHTRFNARAVVSGHLHMPSSRVIDGVAFEEVSFGYPKQWRGRREPDAALRRIRV</sequence>
<dbReference type="InterPro" id="IPR052963">
    <property type="entry name" value="Pantetheine_PDE"/>
</dbReference>
<dbReference type="CDD" id="cd00838">
    <property type="entry name" value="MPP_superfamily"/>
    <property type="match status" value="1"/>
</dbReference>
<dbReference type="GO" id="GO:0016787">
    <property type="term" value="F:hydrolase activity"/>
    <property type="evidence" value="ECO:0007669"/>
    <property type="project" value="InterPro"/>
</dbReference>
<dbReference type="Proteomes" id="UP000476332">
    <property type="component" value="Unassembled WGS sequence"/>
</dbReference>
<proteinExistence type="predicted"/>
<dbReference type="AlphaFoldDB" id="A0A6L9MMX7"/>
<gene>
    <name evidence="2" type="ORF">GTW51_19420</name>
</gene>
<feature type="domain" description="Calcineurin-like phosphoesterase" evidence="1">
    <location>
        <begin position="1"/>
        <end position="234"/>
    </location>
</feature>
<keyword evidence="3" id="KW-1185">Reference proteome</keyword>
<accession>A0A6L9MMX7</accession>
<dbReference type="PANTHER" id="PTHR36492:SF2">
    <property type="entry name" value="[ACYL-CARRIER-PROTEIN] PHOSPHODIESTERASE PPTH"/>
    <property type="match status" value="1"/>
</dbReference>
<dbReference type="Pfam" id="PF00149">
    <property type="entry name" value="Metallophos"/>
    <property type="match status" value="1"/>
</dbReference>
<evidence type="ECO:0000313" key="2">
    <source>
        <dbReference type="EMBL" id="NDV88860.1"/>
    </source>
</evidence>
<name>A0A6L9MMX7_9HYPH</name>
<evidence type="ECO:0000259" key="1">
    <source>
        <dbReference type="Pfam" id="PF00149"/>
    </source>
</evidence>